<gene>
    <name evidence="1" type="ORF">Q5H93_20665</name>
</gene>
<comment type="caution">
    <text evidence="1">The sequence shown here is derived from an EMBL/GenBank/DDBJ whole genome shotgun (WGS) entry which is preliminary data.</text>
</comment>
<accession>A0ABT9BFY8</accession>
<evidence type="ECO:0000313" key="2">
    <source>
        <dbReference type="Proteomes" id="UP001176429"/>
    </source>
</evidence>
<organism evidence="1 2">
    <name type="scientific">Hymenobacter aranciens</name>
    <dbReference type="NCBI Taxonomy" id="3063996"/>
    <lineage>
        <taxon>Bacteria</taxon>
        <taxon>Pseudomonadati</taxon>
        <taxon>Bacteroidota</taxon>
        <taxon>Cytophagia</taxon>
        <taxon>Cytophagales</taxon>
        <taxon>Hymenobacteraceae</taxon>
        <taxon>Hymenobacter</taxon>
    </lineage>
</organism>
<reference evidence="1" key="1">
    <citation type="submission" date="2023-07" db="EMBL/GenBank/DDBJ databases">
        <authorList>
            <person name="Kim M.K."/>
        </authorList>
    </citation>
    <scope>NUCLEOTIDE SEQUENCE</scope>
    <source>
        <strain evidence="1">ASUV-10-1</strain>
    </source>
</reference>
<dbReference type="EMBL" id="JAUQSY010000017">
    <property type="protein sequence ID" value="MDO7877171.1"/>
    <property type="molecule type" value="Genomic_DNA"/>
</dbReference>
<proteinExistence type="predicted"/>
<dbReference type="Proteomes" id="UP001176429">
    <property type="component" value="Unassembled WGS sequence"/>
</dbReference>
<dbReference type="PROSITE" id="PS51257">
    <property type="entry name" value="PROKAR_LIPOPROTEIN"/>
    <property type="match status" value="1"/>
</dbReference>
<evidence type="ECO:0000313" key="1">
    <source>
        <dbReference type="EMBL" id="MDO7877171.1"/>
    </source>
</evidence>
<protein>
    <submittedName>
        <fullName evidence="1">Uncharacterized protein</fullName>
    </submittedName>
</protein>
<keyword evidence="2" id="KW-1185">Reference proteome</keyword>
<name>A0ABT9BFY8_9BACT</name>
<sequence>MRIVVLLLVLGGLLGCRPRAWAQDQNRPFLKVSHIGPETEPVFGLFMCTYASALDEKLALAPGYRAEPVYLVPAAELEHLQALAQTYAPGLPDAGCHHPFGTLRITLSDGRRLRSFLIAPLDDSLEFITELADVLARRKGQSRRHPELPDAVQELRRKLTI</sequence>
<dbReference type="RefSeq" id="WP_305008598.1">
    <property type="nucleotide sequence ID" value="NZ_JAUQSY010000017.1"/>
</dbReference>